<gene>
    <name evidence="2" type="ORF">SAMN05216410_0165</name>
</gene>
<protein>
    <submittedName>
        <fullName evidence="2">NADPH:quinone reductase</fullName>
    </submittedName>
</protein>
<dbReference type="SUPFAM" id="SSF51735">
    <property type="entry name" value="NAD(P)-binding Rossmann-fold domains"/>
    <property type="match status" value="1"/>
</dbReference>
<dbReference type="STRING" id="1814289.SAMN05216410_0165"/>
<name>A0A1G6XMV3_9MICO</name>
<sequence length="321" mass="34030">MRAIVQHRYGSAGALHLEQVPRPEIADNEVLVQVHAAGLSRGTWHLMTGRPYVMRLALGFRGPKEPVIGQDLAGTVVGVGSAATRFSIGDEVFGIGQGSFAEYAPAREDKLARKPANVTFEQAASVPVSALTALQGLRDVGRVAPGQKVLIVGASGGVGTFSVQLAKAFGAEVTGVCSTAKLDLVRSLGADHVVDYTTTDFAQSAHCYDLILDIGGDASLTRLRRALTHRGTLVIVGGEQGGSWIGMSRQLRAVALSPLVHQRLATFIATQNTSDLERLTDLIETGAVSPTIDRTFRLEQMPDAMRYLEAGHARGKVAIAI</sequence>
<evidence type="ECO:0000313" key="3">
    <source>
        <dbReference type="Proteomes" id="UP000199039"/>
    </source>
</evidence>
<dbReference type="Pfam" id="PF13602">
    <property type="entry name" value="ADH_zinc_N_2"/>
    <property type="match status" value="1"/>
</dbReference>
<dbReference type="GO" id="GO:0008270">
    <property type="term" value="F:zinc ion binding"/>
    <property type="evidence" value="ECO:0007669"/>
    <property type="project" value="InterPro"/>
</dbReference>
<dbReference type="PROSITE" id="PS01162">
    <property type="entry name" value="QOR_ZETA_CRYSTAL"/>
    <property type="match status" value="1"/>
</dbReference>
<evidence type="ECO:0000313" key="2">
    <source>
        <dbReference type="EMBL" id="SDD78596.1"/>
    </source>
</evidence>
<dbReference type="EMBL" id="FMYH01000011">
    <property type="protein sequence ID" value="SDD78596.1"/>
    <property type="molecule type" value="Genomic_DNA"/>
</dbReference>
<dbReference type="Gene3D" id="3.40.50.720">
    <property type="entry name" value="NAD(P)-binding Rossmann-like Domain"/>
    <property type="match status" value="1"/>
</dbReference>
<evidence type="ECO:0000259" key="1">
    <source>
        <dbReference type="SMART" id="SM00829"/>
    </source>
</evidence>
<accession>A0A1G6XMV3</accession>
<dbReference type="OrthoDB" id="9790818at2"/>
<dbReference type="SMART" id="SM00829">
    <property type="entry name" value="PKS_ER"/>
    <property type="match status" value="1"/>
</dbReference>
<reference evidence="2 3" key="1">
    <citation type="submission" date="2016-09" db="EMBL/GenBank/DDBJ databases">
        <authorList>
            <person name="Capua I."/>
            <person name="De Benedictis P."/>
            <person name="Joannis T."/>
            <person name="Lombin L.H."/>
            <person name="Cattoli G."/>
        </authorList>
    </citation>
    <scope>NUCLEOTIDE SEQUENCE [LARGE SCALE GENOMIC DNA]</scope>
    <source>
        <strain evidence="2 3">ISLP-3</strain>
    </source>
</reference>
<feature type="domain" description="Enoyl reductase (ER)" evidence="1">
    <location>
        <begin position="10"/>
        <end position="319"/>
    </location>
</feature>
<dbReference type="InterPro" id="IPR013154">
    <property type="entry name" value="ADH-like_N"/>
</dbReference>
<dbReference type="Proteomes" id="UP000199039">
    <property type="component" value="Unassembled WGS sequence"/>
</dbReference>
<dbReference type="SUPFAM" id="SSF50129">
    <property type="entry name" value="GroES-like"/>
    <property type="match status" value="1"/>
</dbReference>
<dbReference type="Pfam" id="PF08240">
    <property type="entry name" value="ADH_N"/>
    <property type="match status" value="1"/>
</dbReference>
<dbReference type="Gene3D" id="3.90.180.10">
    <property type="entry name" value="Medium-chain alcohol dehydrogenases, catalytic domain"/>
    <property type="match status" value="1"/>
</dbReference>
<dbReference type="InterPro" id="IPR002364">
    <property type="entry name" value="Quin_OxRdtase/zeta-crystal_CS"/>
</dbReference>
<dbReference type="PANTHER" id="PTHR11695">
    <property type="entry name" value="ALCOHOL DEHYDROGENASE RELATED"/>
    <property type="match status" value="1"/>
</dbReference>
<dbReference type="InterPro" id="IPR050700">
    <property type="entry name" value="YIM1/Zinc_Alcohol_DH_Fams"/>
</dbReference>
<dbReference type="GO" id="GO:0016491">
    <property type="term" value="F:oxidoreductase activity"/>
    <property type="evidence" value="ECO:0007669"/>
    <property type="project" value="InterPro"/>
</dbReference>
<dbReference type="CDD" id="cd08267">
    <property type="entry name" value="MDR1"/>
    <property type="match status" value="1"/>
</dbReference>
<dbReference type="InterPro" id="IPR011032">
    <property type="entry name" value="GroES-like_sf"/>
</dbReference>
<dbReference type="InterPro" id="IPR036291">
    <property type="entry name" value="NAD(P)-bd_dom_sf"/>
</dbReference>
<dbReference type="PANTHER" id="PTHR11695:SF648">
    <property type="entry name" value="ZINC-BINDING OXIDOREDUCTASE"/>
    <property type="match status" value="1"/>
</dbReference>
<organism evidence="2 3">
    <name type="scientific">Sanguibacter gelidistatuariae</name>
    <dbReference type="NCBI Taxonomy" id="1814289"/>
    <lineage>
        <taxon>Bacteria</taxon>
        <taxon>Bacillati</taxon>
        <taxon>Actinomycetota</taxon>
        <taxon>Actinomycetes</taxon>
        <taxon>Micrococcales</taxon>
        <taxon>Sanguibacteraceae</taxon>
        <taxon>Sanguibacter</taxon>
    </lineage>
</organism>
<dbReference type="AlphaFoldDB" id="A0A1G6XMV3"/>
<keyword evidence="3" id="KW-1185">Reference proteome</keyword>
<dbReference type="InterPro" id="IPR020843">
    <property type="entry name" value="ER"/>
</dbReference>
<proteinExistence type="predicted"/>